<dbReference type="Gene3D" id="3.30.70.2450">
    <property type="match status" value="1"/>
</dbReference>
<keyword evidence="1" id="KW-0560">Oxidoreductase</keyword>
<dbReference type="InterPro" id="IPR036188">
    <property type="entry name" value="FAD/NAD-bd_sf"/>
</dbReference>
<dbReference type="PANTHER" id="PTHR43476">
    <property type="entry name" value="3-(3-HYDROXY-PHENYL)PROPIONATE/3-HYDROXYCINNAMIC ACID HYDROXYLASE"/>
    <property type="match status" value="1"/>
</dbReference>
<dbReference type="Proteomes" id="UP000254889">
    <property type="component" value="Chromosome"/>
</dbReference>
<dbReference type="GO" id="GO:0008688">
    <property type="term" value="F:3-(3-hydroxyphenyl)propionate hydroxylase activity"/>
    <property type="evidence" value="ECO:0007669"/>
    <property type="project" value="TreeGrafter"/>
</dbReference>
<sequence length="401" mass="44154">MSEQPILVAGGGPVGLVAALALARQGHAVEVFEAETQVNDAPRASTTHPATLEMLANLGLIDDIIRLGLVARTFQFWDRPSGQVVAEFDHAILKNDTRFPFVVQCEQHKLAKLAIERLRGTTNAKVHMGARVSGLDQDANGVRLHIEHDGKTETVSGRYLIGADGGRSTVRKALGIEFEGYTFPERFLVLTTAFDFEAGVGAGYRSYFSDPDEWANLFKVSGPDGKGLWRSVFPTRPGDTDEAVFADEAVEQRLQKFFPKEGAYPIVHRNIYNVHQRVAASFRQGHVFLAGDAAHVNNPIGGLGLNCGIHDAVELAALLDRVLRGEPEAVLDEYDRRRRPINIEYVQQQTVANKKRLEEKDERVRQENFAALRRMAADPTAHRAFLLRTSLLASVGVAQAA</sequence>
<dbReference type="GO" id="GO:0019622">
    <property type="term" value="P:3-(3-hydroxy)phenylpropionate catabolic process"/>
    <property type="evidence" value="ECO:0007669"/>
    <property type="project" value="TreeGrafter"/>
</dbReference>
<dbReference type="PRINTS" id="PR00420">
    <property type="entry name" value="RNGMNOXGNASE"/>
</dbReference>
<dbReference type="PANTHER" id="PTHR43476:SF3">
    <property type="entry name" value="FAD-BINDING MONOOXYGENASE"/>
    <property type="match status" value="1"/>
</dbReference>
<dbReference type="RefSeq" id="WP_115692390.1">
    <property type="nucleotide sequence ID" value="NZ_CP031417.1"/>
</dbReference>
<evidence type="ECO:0000313" key="3">
    <source>
        <dbReference type="EMBL" id="AXK82011.1"/>
    </source>
</evidence>
<dbReference type="Gene3D" id="3.50.50.60">
    <property type="entry name" value="FAD/NAD(P)-binding domain"/>
    <property type="match status" value="1"/>
</dbReference>
<dbReference type="Pfam" id="PF01494">
    <property type="entry name" value="FAD_binding_3"/>
    <property type="match status" value="1"/>
</dbReference>
<keyword evidence="3" id="KW-0503">Monooxygenase</keyword>
<accession>A0A345ZYL4</accession>
<dbReference type="InterPro" id="IPR050631">
    <property type="entry name" value="PheA/TfdB_FAD_monoxygenase"/>
</dbReference>
<dbReference type="KEGG" id="ptaw:DW352_16655"/>
<name>A0A345ZYL4_9HYPH</name>
<proteinExistence type="predicted"/>
<gene>
    <name evidence="3" type="ORF">DW352_16655</name>
</gene>
<evidence type="ECO:0000259" key="2">
    <source>
        <dbReference type="Pfam" id="PF01494"/>
    </source>
</evidence>
<dbReference type="AlphaFoldDB" id="A0A345ZYL4"/>
<keyword evidence="4" id="KW-1185">Reference proteome</keyword>
<dbReference type="GO" id="GO:0071949">
    <property type="term" value="F:FAD binding"/>
    <property type="evidence" value="ECO:0007669"/>
    <property type="project" value="InterPro"/>
</dbReference>
<feature type="domain" description="FAD-binding" evidence="2">
    <location>
        <begin position="5"/>
        <end position="347"/>
    </location>
</feature>
<protein>
    <submittedName>
        <fullName evidence="3">FAD-dependent monooxygenase</fullName>
    </submittedName>
</protein>
<dbReference type="EMBL" id="CP031417">
    <property type="protein sequence ID" value="AXK82011.1"/>
    <property type="molecule type" value="Genomic_DNA"/>
</dbReference>
<organism evidence="3 4">
    <name type="scientific">Pseudolabrys taiwanensis</name>
    <dbReference type="NCBI Taxonomy" id="331696"/>
    <lineage>
        <taxon>Bacteria</taxon>
        <taxon>Pseudomonadati</taxon>
        <taxon>Pseudomonadota</taxon>
        <taxon>Alphaproteobacteria</taxon>
        <taxon>Hyphomicrobiales</taxon>
        <taxon>Xanthobacteraceae</taxon>
        <taxon>Pseudolabrys</taxon>
    </lineage>
</organism>
<evidence type="ECO:0000313" key="4">
    <source>
        <dbReference type="Proteomes" id="UP000254889"/>
    </source>
</evidence>
<dbReference type="OrthoDB" id="9791689at2"/>
<dbReference type="InterPro" id="IPR002938">
    <property type="entry name" value="FAD-bd"/>
</dbReference>
<reference evidence="3 4" key="1">
    <citation type="submission" date="2018-07" db="EMBL/GenBank/DDBJ databases">
        <authorList>
            <person name="Quirk P.G."/>
            <person name="Krulwich T.A."/>
        </authorList>
    </citation>
    <scope>NUCLEOTIDE SEQUENCE [LARGE SCALE GENOMIC DNA]</scope>
    <source>
        <strain evidence="3 4">CC-BB4</strain>
    </source>
</reference>
<dbReference type="SUPFAM" id="SSF51905">
    <property type="entry name" value="FAD/NAD(P)-binding domain"/>
    <property type="match status" value="1"/>
</dbReference>
<evidence type="ECO:0000256" key="1">
    <source>
        <dbReference type="ARBA" id="ARBA00023002"/>
    </source>
</evidence>